<dbReference type="Proteomes" id="UP000248349">
    <property type="component" value="Unassembled WGS sequence"/>
</dbReference>
<name>A0A318ZHD8_9EURO</name>
<feature type="chain" id="PRO_5016415493" description="RxLR effector protein" evidence="2">
    <location>
        <begin position="31"/>
        <end position="117"/>
    </location>
</feature>
<evidence type="ECO:0000313" key="3">
    <source>
        <dbReference type="EMBL" id="PYH46899.1"/>
    </source>
</evidence>
<gene>
    <name evidence="3" type="ORF">BP01DRAFT_390571</name>
</gene>
<dbReference type="EMBL" id="KZ821226">
    <property type="protein sequence ID" value="PYH46899.1"/>
    <property type="molecule type" value="Genomic_DNA"/>
</dbReference>
<feature type="signal peptide" evidence="2">
    <location>
        <begin position="1"/>
        <end position="30"/>
    </location>
</feature>
<reference evidence="3 4" key="1">
    <citation type="submission" date="2016-12" db="EMBL/GenBank/DDBJ databases">
        <title>The genomes of Aspergillus section Nigri reveals drivers in fungal speciation.</title>
        <authorList>
            <consortium name="DOE Joint Genome Institute"/>
            <person name="Vesth T.C."/>
            <person name="Nybo J."/>
            <person name="Theobald S."/>
            <person name="Brandl J."/>
            <person name="Frisvad J.C."/>
            <person name="Nielsen K.F."/>
            <person name="Lyhne E.K."/>
            <person name="Kogle M.E."/>
            <person name="Kuo A."/>
            <person name="Riley R."/>
            <person name="Clum A."/>
            <person name="Nolan M."/>
            <person name="Lipzen A."/>
            <person name="Salamov A."/>
            <person name="Henrissat B."/>
            <person name="Wiebenga A."/>
            <person name="De Vries R.P."/>
            <person name="Grigoriev I.V."/>
            <person name="Mortensen U.H."/>
            <person name="Andersen M.R."/>
            <person name="Baker S.E."/>
        </authorList>
    </citation>
    <scope>NUCLEOTIDE SEQUENCE [LARGE SCALE GENOMIC DNA]</scope>
    <source>
        <strain evidence="3 4">JOP 1030-1</strain>
    </source>
</reference>
<feature type="compositionally biased region" description="Acidic residues" evidence="1">
    <location>
        <begin position="81"/>
        <end position="96"/>
    </location>
</feature>
<sequence length="117" mass="12823">MTMPSLRSNASLLGLLMLLYAFSTISLVEAGPVAPQHATNQIASINARVSQNEHLVERFNPADDALDSIQSVTKMKRGDTDSSDDDDDDDDDDDFIEPSVSYSLLGKVSTIIDHLRR</sequence>
<keyword evidence="4" id="KW-1185">Reference proteome</keyword>
<organism evidence="3 4">
    <name type="scientific">Aspergillus saccharolyticus JOP 1030-1</name>
    <dbReference type="NCBI Taxonomy" id="1450539"/>
    <lineage>
        <taxon>Eukaryota</taxon>
        <taxon>Fungi</taxon>
        <taxon>Dikarya</taxon>
        <taxon>Ascomycota</taxon>
        <taxon>Pezizomycotina</taxon>
        <taxon>Eurotiomycetes</taxon>
        <taxon>Eurotiomycetidae</taxon>
        <taxon>Eurotiales</taxon>
        <taxon>Aspergillaceae</taxon>
        <taxon>Aspergillus</taxon>
        <taxon>Aspergillus subgen. Circumdati</taxon>
    </lineage>
</organism>
<dbReference type="AlphaFoldDB" id="A0A318ZHD8"/>
<proteinExistence type="predicted"/>
<evidence type="ECO:0000256" key="2">
    <source>
        <dbReference type="SAM" id="SignalP"/>
    </source>
</evidence>
<accession>A0A318ZHD8</accession>
<protein>
    <recommendedName>
        <fullName evidence="5">RxLR effector protein</fullName>
    </recommendedName>
</protein>
<keyword evidence="2" id="KW-0732">Signal</keyword>
<evidence type="ECO:0008006" key="5">
    <source>
        <dbReference type="Google" id="ProtNLM"/>
    </source>
</evidence>
<evidence type="ECO:0000313" key="4">
    <source>
        <dbReference type="Proteomes" id="UP000248349"/>
    </source>
</evidence>
<dbReference type="OrthoDB" id="4493104at2759"/>
<evidence type="ECO:0000256" key="1">
    <source>
        <dbReference type="SAM" id="MobiDB-lite"/>
    </source>
</evidence>
<dbReference type="GeneID" id="37079239"/>
<feature type="region of interest" description="Disordered" evidence="1">
    <location>
        <begin position="71"/>
        <end position="97"/>
    </location>
</feature>
<dbReference type="RefSeq" id="XP_025432881.1">
    <property type="nucleotide sequence ID" value="XM_025578010.1"/>
</dbReference>